<feature type="domain" description="Peptidase S9 prolyl oligopeptidase catalytic" evidence="4">
    <location>
        <begin position="440"/>
        <end position="639"/>
    </location>
</feature>
<proteinExistence type="predicted"/>
<feature type="region of interest" description="Disordered" evidence="2">
    <location>
        <begin position="681"/>
        <end position="702"/>
    </location>
</feature>
<dbReference type="RefSeq" id="WP_248209221.1">
    <property type="nucleotide sequence ID" value="NZ_JALNMH010000008.1"/>
</dbReference>
<dbReference type="SUPFAM" id="SSF82171">
    <property type="entry name" value="DPP6 N-terminal domain-like"/>
    <property type="match status" value="1"/>
</dbReference>
<dbReference type="Proteomes" id="UP001431449">
    <property type="component" value="Unassembled WGS sequence"/>
</dbReference>
<dbReference type="Pfam" id="PF00326">
    <property type="entry name" value="Peptidase_S9"/>
    <property type="match status" value="1"/>
</dbReference>
<protein>
    <submittedName>
        <fullName evidence="5">Prolyl oligopeptidase family serine peptidase</fullName>
    </submittedName>
</protein>
<dbReference type="SUPFAM" id="SSF53474">
    <property type="entry name" value="alpha/beta-Hydrolases"/>
    <property type="match status" value="1"/>
</dbReference>
<comment type="caution">
    <text evidence="5">The sequence shown here is derived from an EMBL/GenBank/DDBJ whole genome shotgun (WGS) entry which is preliminary data.</text>
</comment>
<evidence type="ECO:0000256" key="1">
    <source>
        <dbReference type="ARBA" id="ARBA00022801"/>
    </source>
</evidence>
<evidence type="ECO:0000259" key="4">
    <source>
        <dbReference type="Pfam" id="PF00326"/>
    </source>
</evidence>
<evidence type="ECO:0000313" key="6">
    <source>
        <dbReference type="Proteomes" id="UP001431449"/>
    </source>
</evidence>
<organism evidence="5 6">
    <name type="scientific">Pseudomarimonas salicorniae</name>
    <dbReference type="NCBI Taxonomy" id="2933270"/>
    <lineage>
        <taxon>Bacteria</taxon>
        <taxon>Pseudomonadati</taxon>
        <taxon>Pseudomonadota</taxon>
        <taxon>Gammaproteobacteria</taxon>
        <taxon>Lysobacterales</taxon>
        <taxon>Lysobacteraceae</taxon>
        <taxon>Pseudomarimonas</taxon>
    </lineage>
</organism>
<keyword evidence="1" id="KW-0378">Hydrolase</keyword>
<dbReference type="Gene3D" id="2.120.10.30">
    <property type="entry name" value="TolB, C-terminal domain"/>
    <property type="match status" value="1"/>
</dbReference>
<sequence length="702" mass="76334">MNANASRPRRPSLHRAALALLALFSVPVGPAGASGDTTLEALRALAAEASAAVPVDLLPRAALLERPAVSETKLSPDGQHLLFRQRGEQRSSWRLRHLDSGREWTLLAEGGEVEALWSGDGRRIWLADDQGLALYPMPAGPPRRIHRWDEPRRQRFFTVDPQATGHAVISERVDDAGRWLFRYLSIDPSGRTRLLIEARQPVRDLLLDARGALRFSVAYEGEDYDSVVRHHRGDEATELLRCRGIRQCLLLGAAADGSSLGLLSQQSQDLLGVLRWESAERGPRLEHIDPAGRADASAVLWSQAEARWLAVAYDGATRVWHGVDAATKGRLDRLQRQLPGERLALQASADGRRWLVQAQRSDRRHSRWFLDEEGSEPRPLFEADDPHAGLAVRAHPISWRASDGMLLHGYVSLPRGADPARGPLVALIHGGPYNHDRGGFDALVQLLVNRGSIVFQPNFRGSTGHGIAYTLAAGGELGDGRVLADIIEGLDHLLAAGIGDATRQAVMGHSFGGYASLLAVSHHTERFRVAVAGAAPVDLGWGMRWISRNEGSALPEDGPPAERVFAQYGMPQAEADWRARMQRESPLAHAAVTRTPVVLWAGARDDRVPLNSISRYAADLARAGHAPTLLVDPEAGHSPDSPIGYEAVLHLYESAAARHLGTHLEAASPALRAFIDRHQRLGPTATAARPKGMTDAPPSTSP</sequence>
<keyword evidence="3" id="KW-0732">Signal</keyword>
<evidence type="ECO:0000313" key="5">
    <source>
        <dbReference type="EMBL" id="MCK7594174.1"/>
    </source>
</evidence>
<feature type="chain" id="PRO_5047174839" evidence="3">
    <location>
        <begin position="34"/>
        <end position="702"/>
    </location>
</feature>
<dbReference type="InterPro" id="IPR011042">
    <property type="entry name" value="6-blade_b-propeller_TolB-like"/>
</dbReference>
<evidence type="ECO:0000256" key="3">
    <source>
        <dbReference type="SAM" id="SignalP"/>
    </source>
</evidence>
<keyword evidence="6" id="KW-1185">Reference proteome</keyword>
<name>A0ABT0GHZ8_9GAMM</name>
<dbReference type="PANTHER" id="PTHR42776">
    <property type="entry name" value="SERINE PEPTIDASE S9 FAMILY MEMBER"/>
    <property type="match status" value="1"/>
</dbReference>
<evidence type="ECO:0000256" key="2">
    <source>
        <dbReference type="SAM" id="MobiDB-lite"/>
    </source>
</evidence>
<reference evidence="5" key="1">
    <citation type="submission" date="2022-04" db="EMBL/GenBank/DDBJ databases">
        <title>Lysobacter sp. CAU 1642 isolated from sea sand.</title>
        <authorList>
            <person name="Kim W."/>
        </authorList>
    </citation>
    <scope>NUCLEOTIDE SEQUENCE</scope>
    <source>
        <strain evidence="5">CAU 1642</strain>
    </source>
</reference>
<dbReference type="Gene3D" id="3.40.50.1820">
    <property type="entry name" value="alpha/beta hydrolase"/>
    <property type="match status" value="1"/>
</dbReference>
<feature type="signal peptide" evidence="3">
    <location>
        <begin position="1"/>
        <end position="33"/>
    </location>
</feature>
<dbReference type="EMBL" id="JALNMH010000008">
    <property type="protein sequence ID" value="MCK7594174.1"/>
    <property type="molecule type" value="Genomic_DNA"/>
</dbReference>
<gene>
    <name evidence="5" type="ORF">M0G41_10880</name>
</gene>
<dbReference type="InterPro" id="IPR029058">
    <property type="entry name" value="AB_hydrolase_fold"/>
</dbReference>
<dbReference type="InterPro" id="IPR001375">
    <property type="entry name" value="Peptidase_S9_cat"/>
</dbReference>
<dbReference type="PANTHER" id="PTHR42776:SF27">
    <property type="entry name" value="DIPEPTIDYL PEPTIDASE FAMILY MEMBER 6"/>
    <property type="match status" value="1"/>
</dbReference>
<accession>A0ABT0GHZ8</accession>